<sequence>IEQFSLIGKSNLTEQSNTIETCNAITEDILDALAILVKEL</sequence>
<feature type="non-terminal residue" evidence="1">
    <location>
        <position position="40"/>
    </location>
</feature>
<name>A0A9N9CFD2_9GLOM</name>
<evidence type="ECO:0000313" key="2">
    <source>
        <dbReference type="Proteomes" id="UP000789759"/>
    </source>
</evidence>
<accession>A0A9N9CFD2</accession>
<dbReference type="Proteomes" id="UP000789759">
    <property type="component" value="Unassembled WGS sequence"/>
</dbReference>
<feature type="non-terminal residue" evidence="1">
    <location>
        <position position="1"/>
    </location>
</feature>
<reference evidence="1" key="1">
    <citation type="submission" date="2021-06" db="EMBL/GenBank/DDBJ databases">
        <authorList>
            <person name="Kallberg Y."/>
            <person name="Tangrot J."/>
            <person name="Rosling A."/>
        </authorList>
    </citation>
    <scope>NUCLEOTIDE SEQUENCE</scope>
    <source>
        <strain evidence="1">FL966</strain>
    </source>
</reference>
<proteinExistence type="predicted"/>
<protein>
    <submittedName>
        <fullName evidence="1">12229_t:CDS:1</fullName>
    </submittedName>
</protein>
<organism evidence="1 2">
    <name type="scientific">Cetraspora pellucida</name>
    <dbReference type="NCBI Taxonomy" id="1433469"/>
    <lineage>
        <taxon>Eukaryota</taxon>
        <taxon>Fungi</taxon>
        <taxon>Fungi incertae sedis</taxon>
        <taxon>Mucoromycota</taxon>
        <taxon>Glomeromycotina</taxon>
        <taxon>Glomeromycetes</taxon>
        <taxon>Diversisporales</taxon>
        <taxon>Gigasporaceae</taxon>
        <taxon>Cetraspora</taxon>
    </lineage>
</organism>
<dbReference type="AlphaFoldDB" id="A0A9N9CFD2"/>
<evidence type="ECO:0000313" key="1">
    <source>
        <dbReference type="EMBL" id="CAG8596927.1"/>
    </source>
</evidence>
<keyword evidence="2" id="KW-1185">Reference proteome</keyword>
<gene>
    <name evidence="1" type="ORF">CPELLU_LOCUS6807</name>
</gene>
<comment type="caution">
    <text evidence="1">The sequence shown here is derived from an EMBL/GenBank/DDBJ whole genome shotgun (WGS) entry which is preliminary data.</text>
</comment>
<dbReference type="EMBL" id="CAJVQA010004354">
    <property type="protein sequence ID" value="CAG8596927.1"/>
    <property type="molecule type" value="Genomic_DNA"/>
</dbReference>